<evidence type="ECO:0000313" key="1">
    <source>
        <dbReference type="EMBL" id="GFY53881.1"/>
    </source>
</evidence>
<protein>
    <submittedName>
        <fullName evidence="1">Uncharacterized protein</fullName>
    </submittedName>
</protein>
<comment type="caution">
    <text evidence="1">The sequence shown here is derived from an EMBL/GenBank/DDBJ whole genome shotgun (WGS) entry which is preliminary data.</text>
</comment>
<evidence type="ECO:0000313" key="2">
    <source>
        <dbReference type="Proteomes" id="UP000886998"/>
    </source>
</evidence>
<name>A0A8X7C1Z8_9ARAC</name>
<reference evidence="1" key="1">
    <citation type="submission" date="2020-08" db="EMBL/GenBank/DDBJ databases">
        <title>Multicomponent nature underlies the extraordinary mechanical properties of spider dragline silk.</title>
        <authorList>
            <person name="Kono N."/>
            <person name="Nakamura H."/>
            <person name="Mori M."/>
            <person name="Yoshida Y."/>
            <person name="Ohtoshi R."/>
            <person name="Malay A.D."/>
            <person name="Moran D.A.P."/>
            <person name="Tomita M."/>
            <person name="Numata K."/>
            <person name="Arakawa K."/>
        </authorList>
    </citation>
    <scope>NUCLEOTIDE SEQUENCE</scope>
</reference>
<sequence length="111" mass="12999">MPWWSYLLYVFRKFVTKFNGRHTRGFTNTHQLDRLYVNFCFTMRKDFSTNIGIIGLIARLLLSSNYTPMDFILQGCMKYLICEILGTSNINLINRIEKTASRVHGKPGQLE</sequence>
<dbReference type="EMBL" id="BMAV01009538">
    <property type="protein sequence ID" value="GFY53881.1"/>
    <property type="molecule type" value="Genomic_DNA"/>
</dbReference>
<accession>A0A8X7C1Z8</accession>
<dbReference type="AlphaFoldDB" id="A0A8X7C1Z8"/>
<dbReference type="Proteomes" id="UP000886998">
    <property type="component" value="Unassembled WGS sequence"/>
</dbReference>
<organism evidence="1 2">
    <name type="scientific">Trichonephila inaurata madagascariensis</name>
    <dbReference type="NCBI Taxonomy" id="2747483"/>
    <lineage>
        <taxon>Eukaryota</taxon>
        <taxon>Metazoa</taxon>
        <taxon>Ecdysozoa</taxon>
        <taxon>Arthropoda</taxon>
        <taxon>Chelicerata</taxon>
        <taxon>Arachnida</taxon>
        <taxon>Araneae</taxon>
        <taxon>Araneomorphae</taxon>
        <taxon>Entelegynae</taxon>
        <taxon>Araneoidea</taxon>
        <taxon>Nephilidae</taxon>
        <taxon>Trichonephila</taxon>
        <taxon>Trichonephila inaurata</taxon>
    </lineage>
</organism>
<gene>
    <name evidence="1" type="ORF">TNIN_232331</name>
</gene>
<proteinExistence type="predicted"/>
<keyword evidence="2" id="KW-1185">Reference proteome</keyword>